<dbReference type="RefSeq" id="WP_179252084.1">
    <property type="nucleotide sequence ID" value="NZ_JACBIV010000004.1"/>
</dbReference>
<dbReference type="EMBL" id="JACNYO010000003">
    <property type="protein sequence ID" value="MBC3211391.1"/>
    <property type="molecule type" value="Genomic_DNA"/>
</dbReference>
<evidence type="ECO:0000256" key="1">
    <source>
        <dbReference type="SAM" id="MobiDB-lite"/>
    </source>
</evidence>
<dbReference type="InterPro" id="IPR022538">
    <property type="entry name" value="DUF2570"/>
</dbReference>
<organism evidence="2 3">
    <name type="scientific">Serratia fonticola</name>
    <dbReference type="NCBI Taxonomy" id="47917"/>
    <lineage>
        <taxon>Bacteria</taxon>
        <taxon>Pseudomonadati</taxon>
        <taxon>Pseudomonadota</taxon>
        <taxon>Gammaproteobacteria</taxon>
        <taxon>Enterobacterales</taxon>
        <taxon>Yersiniaceae</taxon>
        <taxon>Serratia</taxon>
    </lineage>
</organism>
<name>A0AAW3WLG6_SERFO</name>
<reference evidence="2" key="1">
    <citation type="submission" date="2020-08" db="EMBL/GenBank/DDBJ databases">
        <title>Food and environmental bacterial isolates.</title>
        <authorList>
            <person name="Richter L."/>
            <person name="Du Plessis E.M."/>
            <person name="Duvenage S."/>
            <person name="Allam M."/>
            <person name="Korsten L."/>
        </authorList>
    </citation>
    <scope>NUCLEOTIDE SEQUENCE</scope>
    <source>
        <strain evidence="2">UPMP2127</strain>
    </source>
</reference>
<evidence type="ECO:0000313" key="2">
    <source>
        <dbReference type="EMBL" id="MBC3211391.1"/>
    </source>
</evidence>
<gene>
    <name evidence="2" type="ORF">H8J20_04490</name>
</gene>
<dbReference type="Pfam" id="PF10828">
    <property type="entry name" value="DUF2570"/>
    <property type="match status" value="1"/>
</dbReference>
<dbReference type="Proteomes" id="UP000659084">
    <property type="component" value="Unassembled WGS sequence"/>
</dbReference>
<comment type="caution">
    <text evidence="2">The sequence shown here is derived from an EMBL/GenBank/DDBJ whole genome shotgun (WGS) entry which is preliminary data.</text>
</comment>
<protein>
    <submittedName>
        <fullName evidence="2">DUF2570 family protein</fullName>
    </submittedName>
</protein>
<feature type="region of interest" description="Disordered" evidence="1">
    <location>
        <begin position="59"/>
        <end position="79"/>
    </location>
</feature>
<dbReference type="AlphaFoldDB" id="A0AAW3WLG6"/>
<evidence type="ECO:0000313" key="3">
    <source>
        <dbReference type="Proteomes" id="UP000659084"/>
    </source>
</evidence>
<proteinExistence type="predicted"/>
<accession>A0AAW3WLG6</accession>
<sequence length="108" mass="11804">MRYSLIGALLVAICLGWYASSLSGDLEAAEKDNKALIAMVEGRDKTIGALKDAAGADRRATEEQLKLEQQKRAKADAENRTLRNALESSDCSNQRLPDSALDILRRKA</sequence>